<organism evidence="2 3">
    <name type="scientific">Microcystis aeruginosa PCC 9717</name>
    <dbReference type="NCBI Taxonomy" id="1160286"/>
    <lineage>
        <taxon>Bacteria</taxon>
        <taxon>Bacillati</taxon>
        <taxon>Cyanobacteriota</taxon>
        <taxon>Cyanophyceae</taxon>
        <taxon>Oscillatoriophycideae</taxon>
        <taxon>Chroococcales</taxon>
        <taxon>Microcystaceae</taxon>
        <taxon>Microcystis</taxon>
    </lineage>
</organism>
<sequence>MTNNKKTSKEIQAERRVSIAPLFFTVLMGIAYDRMIEVASKSFSSGGLTLDNILLVSTFLLISMRFFIGNQLYLISEGFNNLSSLAWIYDFLIITLESICIVFLGSLSSVDVNQNTSLGFVQFMLILYVVDVFWLLSLVFLRKLFRRQLNSIPLSWFVLNLFLFILIIILNYLINDLYSTVGLAWLVVLNLIGFILDVVIIDYSDLL</sequence>
<dbReference type="HOGENOM" id="CLU_1325102_0_0_3"/>
<comment type="caution">
    <text evidence="2">The sequence shown here is derived from an EMBL/GenBank/DDBJ whole genome shotgun (WGS) entry which is preliminary data.</text>
</comment>
<evidence type="ECO:0000256" key="1">
    <source>
        <dbReference type="SAM" id="Phobius"/>
    </source>
</evidence>
<protein>
    <recommendedName>
        <fullName evidence="4">Integral membrane protein</fullName>
    </recommendedName>
</protein>
<feature type="transmembrane region" description="Helical" evidence="1">
    <location>
        <begin position="87"/>
        <end position="108"/>
    </location>
</feature>
<feature type="transmembrane region" description="Helical" evidence="1">
    <location>
        <begin position="180"/>
        <end position="201"/>
    </location>
</feature>
<feature type="transmembrane region" description="Helical" evidence="1">
    <location>
        <begin position="120"/>
        <end position="141"/>
    </location>
</feature>
<evidence type="ECO:0008006" key="4">
    <source>
        <dbReference type="Google" id="ProtNLM"/>
    </source>
</evidence>
<dbReference type="RefSeq" id="WP_002756629.1">
    <property type="nucleotide sequence ID" value="NZ_HE972658.1"/>
</dbReference>
<gene>
    <name evidence="2" type="ORF">MICAB_60001</name>
</gene>
<feature type="transmembrane region" description="Helical" evidence="1">
    <location>
        <begin position="52"/>
        <end position="75"/>
    </location>
</feature>
<accession>I4FUC0</accession>
<proteinExistence type="predicted"/>
<keyword evidence="1" id="KW-0472">Membrane</keyword>
<reference evidence="2 3" key="1">
    <citation type="submission" date="2012-04" db="EMBL/GenBank/DDBJ databases">
        <authorList>
            <person name="Genoscope - CEA"/>
        </authorList>
    </citation>
    <scope>NUCLEOTIDE SEQUENCE [LARGE SCALE GENOMIC DNA]</scope>
    <source>
        <strain evidence="2 3">9717</strain>
    </source>
</reference>
<dbReference type="AlphaFoldDB" id="I4FUC0"/>
<feature type="transmembrane region" description="Helical" evidence="1">
    <location>
        <begin position="153"/>
        <end position="174"/>
    </location>
</feature>
<name>I4FUC0_MICAE</name>
<keyword evidence="1" id="KW-0812">Transmembrane</keyword>
<evidence type="ECO:0000313" key="3">
    <source>
        <dbReference type="Proteomes" id="UP000003172"/>
    </source>
</evidence>
<evidence type="ECO:0000313" key="2">
    <source>
        <dbReference type="EMBL" id="CCH99245.1"/>
    </source>
</evidence>
<dbReference type="EMBL" id="CAII01000556">
    <property type="protein sequence ID" value="CCH99245.1"/>
    <property type="molecule type" value="Genomic_DNA"/>
</dbReference>
<dbReference type="Proteomes" id="UP000003172">
    <property type="component" value="Unassembled WGS sequence"/>
</dbReference>
<keyword evidence="1" id="KW-1133">Transmembrane helix</keyword>